<evidence type="ECO:0000256" key="4">
    <source>
        <dbReference type="ARBA" id="ARBA00022989"/>
    </source>
</evidence>
<keyword evidence="3 6" id="KW-0812">Transmembrane</keyword>
<keyword evidence="4 6" id="KW-1133">Transmembrane helix</keyword>
<evidence type="ECO:0000313" key="8">
    <source>
        <dbReference type="Proteomes" id="UP000050949"/>
    </source>
</evidence>
<dbReference type="InterPro" id="IPR024923">
    <property type="entry name" value="PG_synth_SpoVB"/>
</dbReference>
<feature type="transmembrane region" description="Helical" evidence="6">
    <location>
        <begin position="454"/>
        <end position="474"/>
    </location>
</feature>
<keyword evidence="5 6" id="KW-0472">Membrane</keyword>
<dbReference type="InterPro" id="IPR002797">
    <property type="entry name" value="Polysacc_synth"/>
</dbReference>
<proteinExistence type="predicted"/>
<evidence type="ECO:0000256" key="6">
    <source>
        <dbReference type="SAM" id="Phobius"/>
    </source>
</evidence>
<feature type="transmembrane region" description="Helical" evidence="6">
    <location>
        <begin position="322"/>
        <end position="342"/>
    </location>
</feature>
<accession>A0A0R1X6S8</accession>
<feature type="transmembrane region" description="Helical" evidence="6">
    <location>
        <begin position="195"/>
        <end position="214"/>
    </location>
</feature>
<feature type="transmembrane region" description="Helical" evidence="6">
    <location>
        <begin position="518"/>
        <end position="540"/>
    </location>
</feature>
<dbReference type="Pfam" id="PF01943">
    <property type="entry name" value="Polysacc_synt"/>
    <property type="match status" value="1"/>
</dbReference>
<dbReference type="InterPro" id="IPR050833">
    <property type="entry name" value="Poly_Biosynth_Transport"/>
</dbReference>
<dbReference type="PIRSF" id="PIRSF038958">
    <property type="entry name" value="PG_synth_SpoVB"/>
    <property type="match status" value="1"/>
</dbReference>
<evidence type="ECO:0000256" key="3">
    <source>
        <dbReference type="ARBA" id="ARBA00022692"/>
    </source>
</evidence>
<dbReference type="Proteomes" id="UP000050949">
    <property type="component" value="Unassembled WGS sequence"/>
</dbReference>
<evidence type="ECO:0000256" key="2">
    <source>
        <dbReference type="ARBA" id="ARBA00022475"/>
    </source>
</evidence>
<reference evidence="7 8" key="1">
    <citation type="journal article" date="2015" name="Genome Announc.">
        <title>Expanding the biotechnology potential of lactobacilli through comparative genomics of 213 strains and associated genera.</title>
        <authorList>
            <person name="Sun Z."/>
            <person name="Harris H.M."/>
            <person name="McCann A."/>
            <person name="Guo C."/>
            <person name="Argimon S."/>
            <person name="Zhang W."/>
            <person name="Yang X."/>
            <person name="Jeffery I.B."/>
            <person name="Cooney J.C."/>
            <person name="Kagawa T.F."/>
            <person name="Liu W."/>
            <person name="Song Y."/>
            <person name="Salvetti E."/>
            <person name="Wrobel A."/>
            <person name="Rasinkangas P."/>
            <person name="Parkhill J."/>
            <person name="Rea M.C."/>
            <person name="O'Sullivan O."/>
            <person name="Ritari J."/>
            <person name="Douillard F.P."/>
            <person name="Paul Ross R."/>
            <person name="Yang R."/>
            <person name="Briner A.E."/>
            <person name="Felis G.E."/>
            <person name="de Vos W.M."/>
            <person name="Barrangou R."/>
            <person name="Klaenhammer T.R."/>
            <person name="Caufield P.W."/>
            <person name="Cui Y."/>
            <person name="Zhang H."/>
            <person name="O'Toole P.W."/>
        </authorList>
    </citation>
    <scope>NUCLEOTIDE SEQUENCE [LARGE SCALE GENOMIC DNA]</scope>
    <source>
        <strain evidence="7 8">DSM 16991</strain>
    </source>
</reference>
<evidence type="ECO:0000313" key="7">
    <source>
        <dbReference type="EMBL" id="KRM25453.1"/>
    </source>
</evidence>
<dbReference type="AlphaFoldDB" id="A0A0R1X6S8"/>
<feature type="transmembrane region" description="Helical" evidence="6">
    <location>
        <begin position="220"/>
        <end position="240"/>
    </location>
</feature>
<dbReference type="CDD" id="cd13124">
    <property type="entry name" value="MATE_SpoVB_like"/>
    <property type="match status" value="1"/>
</dbReference>
<evidence type="ECO:0000256" key="1">
    <source>
        <dbReference type="ARBA" id="ARBA00004651"/>
    </source>
</evidence>
<dbReference type="GO" id="GO:0005886">
    <property type="term" value="C:plasma membrane"/>
    <property type="evidence" value="ECO:0007669"/>
    <property type="project" value="UniProtKB-SubCell"/>
</dbReference>
<feature type="transmembrane region" description="Helical" evidence="6">
    <location>
        <begin position="402"/>
        <end position="422"/>
    </location>
</feature>
<protein>
    <submittedName>
        <fullName evidence="7">Drug Na(+) antiporter (Drug efflux pump)</fullName>
    </submittedName>
</protein>
<dbReference type="PATRIC" id="fig|1122147.4.peg.806"/>
<comment type="caution">
    <text evidence="7">The sequence shown here is derived from an EMBL/GenBank/DDBJ whole genome shotgun (WGS) entry which is preliminary data.</text>
</comment>
<dbReference type="EMBL" id="AZFW01000113">
    <property type="protein sequence ID" value="KRM25453.1"/>
    <property type="molecule type" value="Genomic_DNA"/>
</dbReference>
<sequence length="563" mass="62765">MRFIDGEGELVMMSEEKQPDVRTKPKQDANSDRKSLLVGSAWMTAGSIISRVLGAIYVIPWGIWMGTHYHSANALFGRGYNIYSLFLIISTVGIPGAISKQISHYNSLNEYGISRRLFYQGLMLMGGMGVVTAGVMYLGAPVLAAGDPRMIPIIRSLSWPLLLIPPLSILRGYFQGFAEMAPSAISQLLEQVARLVYILGATFAIMKVMGGNYIDAVSQSTFAAFIGAAAGLVYLVYLYMRQIPRMNAAIAQSDQSLTVSTRQIITDIIRQAAPFIILDASITLYQFFDQYTFNPFMDMFYKLTRDQNDYFFQLFGFNSNKLVMIIVSLAASMALTVVPLLSAAQARNDMKSVREQINNTLELFFFVMLPSSLGMAAVAQPLNTVFYRYDPWGTMVLQFNSYIAIIMGLFTVLAAILQGVYLNKQAIRYLLYGAIFKITLQYSFVYYFGVFGPLATTGIGFLVSCGFMIALLYRDFRFRMGDLIRGTTEILVYATIMFAVVTLAVFLMNIVFPARDRMLAMVELLLAAGLGAAVYGYLVLRFRVADRLLGARVAGIRRRLHIK</sequence>
<feature type="transmembrane region" description="Helical" evidence="6">
    <location>
        <begin position="157"/>
        <end position="174"/>
    </location>
</feature>
<feature type="transmembrane region" description="Helical" evidence="6">
    <location>
        <begin position="429"/>
        <end position="448"/>
    </location>
</feature>
<gene>
    <name evidence="7" type="ORF">FC91_GL000777</name>
</gene>
<feature type="transmembrane region" description="Helical" evidence="6">
    <location>
        <begin position="36"/>
        <end position="60"/>
    </location>
</feature>
<dbReference type="PANTHER" id="PTHR30250">
    <property type="entry name" value="PST FAMILY PREDICTED COLANIC ACID TRANSPORTER"/>
    <property type="match status" value="1"/>
</dbReference>
<feature type="transmembrane region" description="Helical" evidence="6">
    <location>
        <begin position="80"/>
        <end position="98"/>
    </location>
</feature>
<name>A0A0R1X6S8_9LACO</name>
<dbReference type="PANTHER" id="PTHR30250:SF21">
    <property type="entry name" value="LIPID II FLIPPASE MURJ"/>
    <property type="match status" value="1"/>
</dbReference>
<feature type="transmembrane region" description="Helical" evidence="6">
    <location>
        <begin position="118"/>
        <end position="137"/>
    </location>
</feature>
<keyword evidence="2" id="KW-1003">Cell membrane</keyword>
<feature type="transmembrane region" description="Helical" evidence="6">
    <location>
        <begin position="363"/>
        <end position="382"/>
    </location>
</feature>
<dbReference type="eggNOG" id="COG2244">
    <property type="taxonomic scope" value="Bacteria"/>
</dbReference>
<feature type="transmembrane region" description="Helical" evidence="6">
    <location>
        <begin position="272"/>
        <end position="288"/>
    </location>
</feature>
<comment type="subcellular location">
    <subcellularLocation>
        <location evidence="1">Cell membrane</location>
        <topology evidence="1">Multi-pass membrane protein</topology>
    </subcellularLocation>
</comment>
<evidence type="ECO:0000256" key="5">
    <source>
        <dbReference type="ARBA" id="ARBA00023136"/>
    </source>
</evidence>
<feature type="transmembrane region" description="Helical" evidence="6">
    <location>
        <begin position="490"/>
        <end position="512"/>
    </location>
</feature>
<organism evidence="7 8">
    <name type="scientific">Schleiferilactobacillus harbinensis DSM 16991</name>
    <dbReference type="NCBI Taxonomy" id="1122147"/>
    <lineage>
        <taxon>Bacteria</taxon>
        <taxon>Bacillati</taxon>
        <taxon>Bacillota</taxon>
        <taxon>Bacilli</taxon>
        <taxon>Lactobacillales</taxon>
        <taxon>Lactobacillaceae</taxon>
        <taxon>Schleiferilactobacillus</taxon>
    </lineage>
</organism>